<reference evidence="2" key="1">
    <citation type="submission" date="2018-06" db="EMBL/GenBank/DDBJ databases">
        <authorList>
            <person name="Zhirakovskaya E."/>
        </authorList>
    </citation>
    <scope>NUCLEOTIDE SEQUENCE</scope>
</reference>
<dbReference type="AlphaFoldDB" id="A0A3B0SDW8"/>
<organism evidence="2">
    <name type="scientific">hydrothermal vent metagenome</name>
    <dbReference type="NCBI Taxonomy" id="652676"/>
    <lineage>
        <taxon>unclassified sequences</taxon>
        <taxon>metagenomes</taxon>
        <taxon>ecological metagenomes</taxon>
    </lineage>
</organism>
<dbReference type="SUPFAM" id="SSF54637">
    <property type="entry name" value="Thioesterase/thiol ester dehydrase-isomerase"/>
    <property type="match status" value="1"/>
</dbReference>
<gene>
    <name evidence="2" type="ORF">MNBD_ALPHA06-940</name>
</gene>
<dbReference type="InterPro" id="IPR002539">
    <property type="entry name" value="MaoC-like_dom"/>
</dbReference>
<proteinExistence type="predicted"/>
<accession>A0A3B0SDW8</accession>
<dbReference type="PANTHER" id="PTHR42993">
    <property type="entry name" value="MAOC-LIKE DEHYDRATASE DOMAIN-CONTAINING PROTEIN"/>
    <property type="match status" value="1"/>
</dbReference>
<dbReference type="Pfam" id="PF01575">
    <property type="entry name" value="MaoC_dehydratas"/>
    <property type="match status" value="1"/>
</dbReference>
<evidence type="ECO:0000313" key="2">
    <source>
        <dbReference type="EMBL" id="VAV93225.1"/>
    </source>
</evidence>
<dbReference type="EMBL" id="UOEE01000160">
    <property type="protein sequence ID" value="VAV93225.1"/>
    <property type="molecule type" value="Genomic_DNA"/>
</dbReference>
<protein>
    <submittedName>
        <fullName evidence="2">Acyl dehydratase</fullName>
    </submittedName>
</protein>
<dbReference type="InterPro" id="IPR029069">
    <property type="entry name" value="HotDog_dom_sf"/>
</dbReference>
<dbReference type="Gene3D" id="3.10.129.10">
    <property type="entry name" value="Hotdog Thioesterase"/>
    <property type="match status" value="1"/>
</dbReference>
<dbReference type="PANTHER" id="PTHR42993:SF1">
    <property type="entry name" value="MAOC-LIKE DEHYDRATASE DOMAIN-CONTAINING PROTEIN"/>
    <property type="match status" value="1"/>
</dbReference>
<sequence>MPKVTIDELINAAGTDLGTSDWLEVDQTRINEFADVTLDHQFIHIDPEAAAKTPFGGTVAHGFLSLSLLPHLMADLTMVPDNVVMGVNYGFNSLRFLTPVAVNSKVRASVQVKEVLVKKPGQYLITYLVTLEIDGVDKPALVAEWLTMIFTG</sequence>
<feature type="domain" description="MaoC-like" evidence="1">
    <location>
        <begin position="11"/>
        <end position="118"/>
    </location>
</feature>
<dbReference type="CDD" id="cd03450">
    <property type="entry name" value="NodN"/>
    <property type="match status" value="1"/>
</dbReference>
<evidence type="ECO:0000259" key="1">
    <source>
        <dbReference type="Pfam" id="PF01575"/>
    </source>
</evidence>
<dbReference type="InterPro" id="IPR039375">
    <property type="entry name" value="NodN-like"/>
</dbReference>
<name>A0A3B0SDW8_9ZZZZ</name>